<sequence length="295" mass="33647">MYIFQKIEEVTLQNNETRRTVGEFLLNHRDKITEYRMEDVAKLTYTSKPTLSRFAKLMGYPGWKEFVYAFSHETVNLKDVEYVNIDANYPFSNSADPLEIVERITSLQIQSIEDTIQQLNMESLKEAAELVHSAHRVAIYGTSPNNYYGGMFKRKLLGIGKDAVFAELGEAGVISQTLSEQDVAIIISYSGNNVHREPTINLKYLVHRKVKIIGITSAGDNLVSKYSDATLFISSKEKLYSKISSYTTEQSIILLLNLLYSMVFSLDFETYEQNKITSSSLMEIQRHSELIDLSE</sequence>
<evidence type="ECO:0008006" key="8">
    <source>
        <dbReference type="Google" id="ProtNLM"/>
    </source>
</evidence>
<dbReference type="PROSITE" id="PS51071">
    <property type="entry name" value="HTH_RPIR"/>
    <property type="match status" value="1"/>
</dbReference>
<dbReference type="InterPro" id="IPR047640">
    <property type="entry name" value="RpiR-like"/>
</dbReference>
<feature type="domain" description="SIS" evidence="5">
    <location>
        <begin position="127"/>
        <end position="269"/>
    </location>
</feature>
<dbReference type="InterPro" id="IPR001347">
    <property type="entry name" value="SIS_dom"/>
</dbReference>
<dbReference type="CDD" id="cd05013">
    <property type="entry name" value="SIS_RpiR"/>
    <property type="match status" value="1"/>
</dbReference>
<dbReference type="EMBL" id="JAFREL020000002">
    <property type="protein sequence ID" value="MEO1770516.1"/>
    <property type="molecule type" value="Genomic_DNA"/>
</dbReference>
<evidence type="ECO:0000256" key="3">
    <source>
        <dbReference type="ARBA" id="ARBA00023163"/>
    </source>
</evidence>
<proteinExistence type="predicted"/>
<evidence type="ECO:0000313" key="7">
    <source>
        <dbReference type="Proteomes" id="UP000664357"/>
    </source>
</evidence>
<reference evidence="6 7" key="1">
    <citation type="submission" date="2021-03" db="EMBL/GenBank/DDBJ databases">
        <authorList>
            <person name="Gilmore M.S."/>
            <person name="Schwartzman J."/>
            <person name="Van Tyne D."/>
            <person name="Martin M."/>
            <person name="Earl A.M."/>
            <person name="Manson A.L."/>
            <person name="Straub T."/>
            <person name="Salamzade R."/>
            <person name="Saavedra J."/>
            <person name="Lebreton F."/>
            <person name="Prichula J."/>
            <person name="Schaufler K."/>
            <person name="Gaca A."/>
            <person name="Sgardioli B."/>
            <person name="Wagenaar J."/>
            <person name="Strong T."/>
        </authorList>
    </citation>
    <scope>NUCLEOTIDE SEQUENCE [LARGE SCALE GENOMIC DNA]</scope>
    <source>
        <strain evidence="6 7">665A</strain>
    </source>
</reference>
<dbReference type="Pfam" id="PF01418">
    <property type="entry name" value="HTH_6"/>
    <property type="match status" value="1"/>
</dbReference>
<gene>
    <name evidence="6" type="ORF">JZO67_002469</name>
</gene>
<feature type="domain" description="HTH rpiR-type" evidence="4">
    <location>
        <begin position="1"/>
        <end position="77"/>
    </location>
</feature>
<comment type="caution">
    <text evidence="6">The sequence shown here is derived from an EMBL/GenBank/DDBJ whole genome shotgun (WGS) entry which is preliminary data.</text>
</comment>
<keyword evidence="2" id="KW-0238">DNA-binding</keyword>
<reference evidence="6 7" key="2">
    <citation type="submission" date="2024-02" db="EMBL/GenBank/DDBJ databases">
        <title>The Genome Sequence of Enterococcus sp. DIV0159.</title>
        <authorList>
            <person name="Earl A."/>
            <person name="Manson A."/>
            <person name="Gilmore M."/>
            <person name="Sanders J."/>
            <person name="Shea T."/>
            <person name="Howe W."/>
            <person name="Livny J."/>
            <person name="Cuomo C."/>
            <person name="Neafsey D."/>
            <person name="Birren B."/>
        </authorList>
    </citation>
    <scope>NUCLEOTIDE SEQUENCE [LARGE SCALE GENOMIC DNA]</scope>
    <source>
        <strain evidence="6 7">665A</strain>
    </source>
</reference>
<dbReference type="Proteomes" id="UP000664357">
    <property type="component" value="Unassembled WGS sequence"/>
</dbReference>
<evidence type="ECO:0000259" key="5">
    <source>
        <dbReference type="PROSITE" id="PS51464"/>
    </source>
</evidence>
<dbReference type="Gene3D" id="3.40.50.10490">
    <property type="entry name" value="Glucose-6-phosphate isomerase like protein, domain 1"/>
    <property type="match status" value="1"/>
</dbReference>
<dbReference type="SUPFAM" id="SSF46689">
    <property type="entry name" value="Homeodomain-like"/>
    <property type="match status" value="1"/>
</dbReference>
<accession>A0ABV0EPP2</accession>
<organism evidence="6 7">
    <name type="scientific">Candidatus Enterococcus ferrettii</name>
    <dbReference type="NCBI Taxonomy" id="2815324"/>
    <lineage>
        <taxon>Bacteria</taxon>
        <taxon>Bacillati</taxon>
        <taxon>Bacillota</taxon>
        <taxon>Bacilli</taxon>
        <taxon>Lactobacillales</taxon>
        <taxon>Enterococcaceae</taxon>
        <taxon>Enterococcus</taxon>
    </lineage>
</organism>
<dbReference type="InterPro" id="IPR000281">
    <property type="entry name" value="HTH_RpiR"/>
</dbReference>
<protein>
    <recommendedName>
        <fullName evidence="8">MurR/RpiR family transcriptional regulator</fullName>
    </recommendedName>
</protein>
<dbReference type="InterPro" id="IPR036388">
    <property type="entry name" value="WH-like_DNA-bd_sf"/>
</dbReference>
<dbReference type="PANTHER" id="PTHR30514:SF10">
    <property type="entry name" value="MURR_RPIR FAMILY TRANSCRIPTIONAL REGULATOR"/>
    <property type="match status" value="1"/>
</dbReference>
<dbReference type="RefSeq" id="WP_207705418.1">
    <property type="nucleotide sequence ID" value="NZ_JAFREL020000002.1"/>
</dbReference>
<dbReference type="InterPro" id="IPR035472">
    <property type="entry name" value="RpiR-like_SIS"/>
</dbReference>
<keyword evidence="1" id="KW-0805">Transcription regulation</keyword>
<dbReference type="Pfam" id="PF01380">
    <property type="entry name" value="SIS"/>
    <property type="match status" value="1"/>
</dbReference>
<dbReference type="SUPFAM" id="SSF53697">
    <property type="entry name" value="SIS domain"/>
    <property type="match status" value="1"/>
</dbReference>
<evidence type="ECO:0000256" key="2">
    <source>
        <dbReference type="ARBA" id="ARBA00023125"/>
    </source>
</evidence>
<keyword evidence="3" id="KW-0804">Transcription</keyword>
<dbReference type="PANTHER" id="PTHR30514">
    <property type="entry name" value="GLUCOKINASE"/>
    <property type="match status" value="1"/>
</dbReference>
<name>A0ABV0EPP2_9ENTE</name>
<dbReference type="InterPro" id="IPR009057">
    <property type="entry name" value="Homeodomain-like_sf"/>
</dbReference>
<dbReference type="InterPro" id="IPR046348">
    <property type="entry name" value="SIS_dom_sf"/>
</dbReference>
<keyword evidence="7" id="KW-1185">Reference proteome</keyword>
<evidence type="ECO:0000256" key="1">
    <source>
        <dbReference type="ARBA" id="ARBA00023015"/>
    </source>
</evidence>
<dbReference type="Gene3D" id="1.10.10.10">
    <property type="entry name" value="Winged helix-like DNA-binding domain superfamily/Winged helix DNA-binding domain"/>
    <property type="match status" value="1"/>
</dbReference>
<dbReference type="PROSITE" id="PS51464">
    <property type="entry name" value="SIS"/>
    <property type="match status" value="1"/>
</dbReference>
<evidence type="ECO:0000259" key="4">
    <source>
        <dbReference type="PROSITE" id="PS51071"/>
    </source>
</evidence>
<evidence type="ECO:0000313" key="6">
    <source>
        <dbReference type="EMBL" id="MEO1770516.1"/>
    </source>
</evidence>